<name>A0A0F9M7W1_9ZZZZ</name>
<organism evidence="1">
    <name type="scientific">marine sediment metagenome</name>
    <dbReference type="NCBI Taxonomy" id="412755"/>
    <lineage>
        <taxon>unclassified sequences</taxon>
        <taxon>metagenomes</taxon>
        <taxon>ecological metagenomes</taxon>
    </lineage>
</organism>
<sequence>GKAGSVKSNPTGKWKIGDPAMYNGDLVIVSDIHSVTGLPIIQMLDGSTIDVPEKFLTRI</sequence>
<proteinExistence type="predicted"/>
<protein>
    <submittedName>
        <fullName evidence="1">Uncharacterized protein</fullName>
    </submittedName>
</protein>
<reference evidence="1" key="1">
    <citation type="journal article" date="2015" name="Nature">
        <title>Complex archaea that bridge the gap between prokaryotes and eukaryotes.</title>
        <authorList>
            <person name="Spang A."/>
            <person name="Saw J.H."/>
            <person name="Jorgensen S.L."/>
            <person name="Zaremba-Niedzwiedzka K."/>
            <person name="Martijn J."/>
            <person name="Lind A.E."/>
            <person name="van Eijk R."/>
            <person name="Schleper C."/>
            <person name="Guy L."/>
            <person name="Ettema T.J."/>
        </authorList>
    </citation>
    <scope>NUCLEOTIDE SEQUENCE</scope>
</reference>
<evidence type="ECO:0000313" key="1">
    <source>
        <dbReference type="EMBL" id="KKN03525.1"/>
    </source>
</evidence>
<accession>A0A0F9M7W1</accession>
<dbReference type="EMBL" id="LAZR01005023">
    <property type="protein sequence ID" value="KKN03525.1"/>
    <property type="molecule type" value="Genomic_DNA"/>
</dbReference>
<gene>
    <name evidence="1" type="ORF">LCGC14_1106660</name>
</gene>
<comment type="caution">
    <text evidence="1">The sequence shown here is derived from an EMBL/GenBank/DDBJ whole genome shotgun (WGS) entry which is preliminary data.</text>
</comment>
<dbReference type="AlphaFoldDB" id="A0A0F9M7W1"/>
<feature type="non-terminal residue" evidence="1">
    <location>
        <position position="1"/>
    </location>
</feature>